<reference evidence="8 9" key="1">
    <citation type="submission" date="2019-07" db="EMBL/GenBank/DDBJ databases">
        <title>Whole genome shotgun sequence of Cellulomonas terrae NBRC 100819.</title>
        <authorList>
            <person name="Hosoyama A."/>
            <person name="Uohara A."/>
            <person name="Ohji S."/>
            <person name="Ichikawa N."/>
        </authorList>
    </citation>
    <scope>NUCLEOTIDE SEQUENCE [LARGE SCALE GENOMIC DNA]</scope>
    <source>
        <strain evidence="8 9">NBRC 100819</strain>
    </source>
</reference>
<dbReference type="InterPro" id="IPR013324">
    <property type="entry name" value="RNA_pol_sigma_r3/r4-like"/>
</dbReference>
<evidence type="ECO:0000313" key="9">
    <source>
        <dbReference type="Proteomes" id="UP000321049"/>
    </source>
</evidence>
<sequence>MGRGWEPMLEQVARERYPRLVARAMLLVPSRADAEDLVQEALVATFAARARFGSVGQAEQYVRRAIVSRFVDRVRRGDRERSAVERTAARRQPSAGLDEHGLATDVEAALLALSPRVRACIVLRHLDDLSVRETASVLGLSDGAVKRYVSDGVAALNAALGTTSTDSDPVVLVPAQEVERGA</sequence>
<dbReference type="RefSeq" id="WP_146847908.1">
    <property type="nucleotide sequence ID" value="NZ_BJWH01000032.1"/>
</dbReference>
<keyword evidence="9" id="KW-1185">Reference proteome</keyword>
<feature type="domain" description="RNA polymerase sigma factor 70 region 4 type 2" evidence="7">
    <location>
        <begin position="106"/>
        <end position="156"/>
    </location>
</feature>
<keyword evidence="3" id="KW-0731">Sigma factor</keyword>
<dbReference type="InterPro" id="IPR014284">
    <property type="entry name" value="RNA_pol_sigma-70_dom"/>
</dbReference>
<dbReference type="InterPro" id="IPR013249">
    <property type="entry name" value="RNA_pol_sigma70_r4_t2"/>
</dbReference>
<dbReference type="SUPFAM" id="SSF88946">
    <property type="entry name" value="Sigma2 domain of RNA polymerase sigma factors"/>
    <property type="match status" value="1"/>
</dbReference>
<evidence type="ECO:0000256" key="3">
    <source>
        <dbReference type="ARBA" id="ARBA00023082"/>
    </source>
</evidence>
<keyword evidence="5" id="KW-0804">Transcription</keyword>
<evidence type="ECO:0000256" key="4">
    <source>
        <dbReference type="ARBA" id="ARBA00023125"/>
    </source>
</evidence>
<proteinExistence type="inferred from homology"/>
<dbReference type="Pfam" id="PF08281">
    <property type="entry name" value="Sigma70_r4_2"/>
    <property type="match status" value="1"/>
</dbReference>
<dbReference type="SUPFAM" id="SSF88659">
    <property type="entry name" value="Sigma3 and sigma4 domains of RNA polymerase sigma factors"/>
    <property type="match status" value="1"/>
</dbReference>
<comment type="caution">
    <text evidence="8">The sequence shown here is derived from an EMBL/GenBank/DDBJ whole genome shotgun (WGS) entry which is preliminary data.</text>
</comment>
<name>A0A511JQR3_9CELL</name>
<dbReference type="Proteomes" id="UP000321049">
    <property type="component" value="Unassembled WGS sequence"/>
</dbReference>
<evidence type="ECO:0000256" key="2">
    <source>
        <dbReference type="ARBA" id="ARBA00023015"/>
    </source>
</evidence>
<dbReference type="OrthoDB" id="3688906at2"/>
<dbReference type="GO" id="GO:0003677">
    <property type="term" value="F:DNA binding"/>
    <property type="evidence" value="ECO:0007669"/>
    <property type="project" value="UniProtKB-KW"/>
</dbReference>
<dbReference type="Gene3D" id="1.10.10.10">
    <property type="entry name" value="Winged helix-like DNA-binding domain superfamily/Winged helix DNA-binding domain"/>
    <property type="match status" value="1"/>
</dbReference>
<dbReference type="InterPro" id="IPR039425">
    <property type="entry name" value="RNA_pol_sigma-70-like"/>
</dbReference>
<dbReference type="Pfam" id="PF04542">
    <property type="entry name" value="Sigma70_r2"/>
    <property type="match status" value="1"/>
</dbReference>
<keyword evidence="2" id="KW-0805">Transcription regulation</keyword>
<dbReference type="InterPro" id="IPR007627">
    <property type="entry name" value="RNA_pol_sigma70_r2"/>
</dbReference>
<dbReference type="Gene3D" id="1.10.1740.10">
    <property type="match status" value="1"/>
</dbReference>
<organism evidence="8 9">
    <name type="scientific">Cellulomonas terrae</name>
    <dbReference type="NCBI Taxonomy" id="311234"/>
    <lineage>
        <taxon>Bacteria</taxon>
        <taxon>Bacillati</taxon>
        <taxon>Actinomycetota</taxon>
        <taxon>Actinomycetes</taxon>
        <taxon>Micrococcales</taxon>
        <taxon>Cellulomonadaceae</taxon>
        <taxon>Cellulomonas</taxon>
    </lineage>
</organism>
<dbReference type="PANTHER" id="PTHR43133:SF50">
    <property type="entry name" value="ECF RNA POLYMERASE SIGMA FACTOR SIGM"/>
    <property type="match status" value="1"/>
</dbReference>
<dbReference type="EMBL" id="BJWH01000032">
    <property type="protein sequence ID" value="GEM00317.1"/>
    <property type="molecule type" value="Genomic_DNA"/>
</dbReference>
<dbReference type="GO" id="GO:0006352">
    <property type="term" value="P:DNA-templated transcription initiation"/>
    <property type="evidence" value="ECO:0007669"/>
    <property type="project" value="InterPro"/>
</dbReference>
<evidence type="ECO:0000313" key="8">
    <source>
        <dbReference type="EMBL" id="GEM00317.1"/>
    </source>
</evidence>
<evidence type="ECO:0000259" key="7">
    <source>
        <dbReference type="Pfam" id="PF08281"/>
    </source>
</evidence>
<evidence type="ECO:0000256" key="1">
    <source>
        <dbReference type="ARBA" id="ARBA00010641"/>
    </source>
</evidence>
<dbReference type="GO" id="GO:0016987">
    <property type="term" value="F:sigma factor activity"/>
    <property type="evidence" value="ECO:0007669"/>
    <property type="project" value="UniProtKB-KW"/>
</dbReference>
<evidence type="ECO:0000259" key="6">
    <source>
        <dbReference type="Pfam" id="PF04542"/>
    </source>
</evidence>
<dbReference type="PANTHER" id="PTHR43133">
    <property type="entry name" value="RNA POLYMERASE ECF-TYPE SIGMA FACTO"/>
    <property type="match status" value="1"/>
</dbReference>
<dbReference type="NCBIfam" id="TIGR02937">
    <property type="entry name" value="sigma70-ECF"/>
    <property type="match status" value="1"/>
</dbReference>
<keyword evidence="4" id="KW-0238">DNA-binding</keyword>
<dbReference type="AlphaFoldDB" id="A0A511JQR3"/>
<feature type="domain" description="RNA polymerase sigma-70 region 2" evidence="6">
    <location>
        <begin position="15"/>
        <end position="79"/>
    </location>
</feature>
<comment type="similarity">
    <text evidence="1">Belongs to the sigma-70 factor family. ECF subfamily.</text>
</comment>
<protein>
    <submittedName>
        <fullName evidence="8">RNA polymerase sigma factor</fullName>
    </submittedName>
</protein>
<accession>A0A511JQR3</accession>
<gene>
    <name evidence="8" type="ORF">CTE05_38630</name>
</gene>
<dbReference type="InterPro" id="IPR013325">
    <property type="entry name" value="RNA_pol_sigma_r2"/>
</dbReference>
<evidence type="ECO:0000256" key="5">
    <source>
        <dbReference type="ARBA" id="ARBA00023163"/>
    </source>
</evidence>
<dbReference type="CDD" id="cd06171">
    <property type="entry name" value="Sigma70_r4"/>
    <property type="match status" value="1"/>
</dbReference>
<dbReference type="InterPro" id="IPR036388">
    <property type="entry name" value="WH-like_DNA-bd_sf"/>
</dbReference>